<feature type="region of interest" description="Disordered" evidence="1">
    <location>
        <begin position="397"/>
        <end position="427"/>
    </location>
</feature>
<evidence type="ECO:0000313" key="3">
    <source>
        <dbReference type="Proteomes" id="UP000016930"/>
    </source>
</evidence>
<name>M2QGA8_CERS8</name>
<feature type="region of interest" description="Disordered" evidence="1">
    <location>
        <begin position="605"/>
        <end position="633"/>
    </location>
</feature>
<proteinExistence type="predicted"/>
<sequence>MSLFGAPILLNDTAVITNPDVLNALLEDVLLTIEAAAKAFSRASRNFVLLASSPPQYLHRSNRGVEPSFRADLVTQRPSALFGEPQCTAWAEQDEMYYISAVLSDVAFQTASAIPVLPSTSNVVKAAQSVVHPTAPSTSPEAVFGSLDPRASTALVVSTGSLHAPVLNTEHPHPPSLTAFSVLSLLVFLFLLVQSVLLHFSNQPDNSNGQHQTNATHTGLLWHKESDVETKSPDSQVHILQAGEQKEQGHQYTLDYLFDNSTRKHAPNDADTCGEGWRQRFCMTLASIIGAILDVTYLSLFGDQPTLPDACGTLQKFVSPSQEANRPHEDGKDSLWKNLNAVVEPRSTDLIVASMWADPSLNVPVNSHRSQPNAPPRAPATHWEHPMHAMALSKHARCPPTQAPGLSAAAQSNSYRPSSDHLTGTMNSATSHTATYIDGRVPFSASSSARPNMSRNTIRSLGPVTFGSSGAVDSQRNIWSNIPEQSAPATRSFHVDGHATVNQVSSINASRSVTTPSTNGRESSLSSSFVSEPRIVFGQSRFLSLGSRSANNFASSSNDLSYVTISANHRSARPHSSVALNSSLPSSTEARRSRWLAGIDADHNVSAAGHTGRPPITPAEAEESASIRSPLDMTSSRTPRLWRIMSMDSANSATRPLTDASTVSIDTTQSRVPPLSSGPLENQGWHFEPSEESSPALIRSFAESAFQTGELNAEATPALEENTKLGNIGDAVTASLPGNIFDIATVDQRALDADHLSDQDAAVSANVQLHSPDEVDDPIHFAASSMTLDQTQRNYDAISTGPADQQTVSYKRTRRGGVNLAKRRQAQRVAIRVQNDVSSSMMPSEASVDKRPDDTRTAVGDPCSVPAAGDLMASSLQDAVRNGTSVPELSDIHSYSGLSSTSRPVTPQTLVSDTWDDSRAGSPDDDHRILLRRLHFEESEADCLFERLVYGFPVVDDNSSSCSEEPRRGEFEQGSSRTSLDAIHDHRNTAQLQHESLVRRPLGNSHCIDLSAKSSEEAEISCEDAGHSLMQNRMLEGVVKHDGYLADSSRQEHEGGDRWRNRKQNKWRNVRLYQRKKASRQATTGGESTESDSHMPEVEPRLPAQQLPTSNSSSGRRWNGQGKGKARAT</sequence>
<dbReference type="EMBL" id="KB445799">
    <property type="protein sequence ID" value="EMD36078.1"/>
    <property type="molecule type" value="Genomic_DNA"/>
</dbReference>
<feature type="compositionally biased region" description="Basic and acidic residues" evidence="1">
    <location>
        <begin position="1091"/>
        <end position="1100"/>
    </location>
</feature>
<feature type="compositionally biased region" description="Polar residues" evidence="1">
    <location>
        <begin position="409"/>
        <end position="427"/>
    </location>
</feature>
<feature type="compositionally biased region" description="Polar residues" evidence="1">
    <location>
        <begin position="1106"/>
        <end position="1116"/>
    </location>
</feature>
<gene>
    <name evidence="2" type="ORF">CERSUDRAFT_96304</name>
</gene>
<feature type="compositionally biased region" description="Basic residues" evidence="1">
    <location>
        <begin position="1060"/>
        <end position="1079"/>
    </location>
</feature>
<dbReference type="Proteomes" id="UP000016930">
    <property type="component" value="Unassembled WGS sequence"/>
</dbReference>
<evidence type="ECO:0000313" key="2">
    <source>
        <dbReference type="EMBL" id="EMD36078.1"/>
    </source>
</evidence>
<dbReference type="HOGENOM" id="CLU_279265_0_0_1"/>
<evidence type="ECO:0000256" key="1">
    <source>
        <dbReference type="SAM" id="MobiDB-lite"/>
    </source>
</evidence>
<feature type="region of interest" description="Disordered" evidence="1">
    <location>
        <begin position="666"/>
        <end position="689"/>
    </location>
</feature>
<protein>
    <submittedName>
        <fullName evidence="2">Uncharacterized protein</fullName>
    </submittedName>
</protein>
<feature type="region of interest" description="Disordered" evidence="1">
    <location>
        <begin position="894"/>
        <end position="923"/>
    </location>
</feature>
<accession>M2QGA8</accession>
<feature type="region of interest" description="Disordered" evidence="1">
    <location>
        <begin position="836"/>
        <end position="864"/>
    </location>
</feature>
<reference evidence="2 3" key="1">
    <citation type="journal article" date="2012" name="Proc. Natl. Acad. Sci. U.S.A.">
        <title>Comparative genomics of Ceriporiopsis subvermispora and Phanerochaete chrysosporium provide insight into selective ligninolysis.</title>
        <authorList>
            <person name="Fernandez-Fueyo E."/>
            <person name="Ruiz-Duenas F.J."/>
            <person name="Ferreira P."/>
            <person name="Floudas D."/>
            <person name="Hibbett D.S."/>
            <person name="Canessa P."/>
            <person name="Larrondo L.F."/>
            <person name="James T.Y."/>
            <person name="Seelenfreund D."/>
            <person name="Lobos S."/>
            <person name="Polanco R."/>
            <person name="Tello M."/>
            <person name="Honda Y."/>
            <person name="Watanabe T."/>
            <person name="Watanabe T."/>
            <person name="Ryu J.S."/>
            <person name="Kubicek C.P."/>
            <person name="Schmoll M."/>
            <person name="Gaskell J."/>
            <person name="Hammel K.E."/>
            <person name="St John F.J."/>
            <person name="Vanden Wymelenberg A."/>
            <person name="Sabat G."/>
            <person name="Splinter BonDurant S."/>
            <person name="Syed K."/>
            <person name="Yadav J.S."/>
            <person name="Doddapaneni H."/>
            <person name="Subramanian V."/>
            <person name="Lavin J.L."/>
            <person name="Oguiza J.A."/>
            <person name="Perez G."/>
            <person name="Pisabarro A.G."/>
            <person name="Ramirez L."/>
            <person name="Santoyo F."/>
            <person name="Master E."/>
            <person name="Coutinho P.M."/>
            <person name="Henrissat B."/>
            <person name="Lombard V."/>
            <person name="Magnuson J.K."/>
            <person name="Kuees U."/>
            <person name="Hori C."/>
            <person name="Igarashi K."/>
            <person name="Samejima M."/>
            <person name="Held B.W."/>
            <person name="Barry K.W."/>
            <person name="LaButti K.M."/>
            <person name="Lapidus A."/>
            <person name="Lindquist E.A."/>
            <person name="Lucas S.M."/>
            <person name="Riley R."/>
            <person name="Salamov A.A."/>
            <person name="Hoffmeister D."/>
            <person name="Schwenk D."/>
            <person name="Hadar Y."/>
            <person name="Yarden O."/>
            <person name="de Vries R.P."/>
            <person name="Wiebenga A."/>
            <person name="Stenlid J."/>
            <person name="Eastwood D."/>
            <person name="Grigoriev I.V."/>
            <person name="Berka R.M."/>
            <person name="Blanchette R.A."/>
            <person name="Kersten P."/>
            <person name="Martinez A.T."/>
            <person name="Vicuna R."/>
            <person name="Cullen D."/>
        </authorList>
    </citation>
    <scope>NUCLEOTIDE SEQUENCE [LARGE SCALE GENOMIC DNA]</scope>
    <source>
        <strain evidence="2 3">B</strain>
    </source>
</reference>
<feature type="region of interest" description="Disordered" evidence="1">
    <location>
        <begin position="1048"/>
        <end position="1129"/>
    </location>
</feature>
<organism evidence="2 3">
    <name type="scientific">Ceriporiopsis subvermispora (strain B)</name>
    <name type="common">White-rot fungus</name>
    <name type="synonym">Gelatoporia subvermispora</name>
    <dbReference type="NCBI Taxonomy" id="914234"/>
    <lineage>
        <taxon>Eukaryota</taxon>
        <taxon>Fungi</taxon>
        <taxon>Dikarya</taxon>
        <taxon>Basidiomycota</taxon>
        <taxon>Agaricomycotina</taxon>
        <taxon>Agaricomycetes</taxon>
        <taxon>Polyporales</taxon>
        <taxon>Gelatoporiaceae</taxon>
        <taxon>Gelatoporia</taxon>
    </lineage>
</organism>
<feature type="compositionally biased region" description="Basic and acidic residues" evidence="1">
    <location>
        <begin position="1048"/>
        <end position="1059"/>
    </location>
</feature>
<dbReference type="AlphaFoldDB" id="M2QGA8"/>
<keyword evidence="3" id="KW-1185">Reference proteome</keyword>
<feature type="compositionally biased region" description="Polar residues" evidence="1">
    <location>
        <begin position="896"/>
        <end position="912"/>
    </location>
</feature>
<feature type="compositionally biased region" description="Basic and acidic residues" evidence="1">
    <location>
        <begin position="847"/>
        <end position="856"/>
    </location>
</feature>